<proteinExistence type="predicted"/>
<reference evidence="3 4" key="1">
    <citation type="submission" date="2015-04" db="EMBL/GenBank/DDBJ databases">
        <authorList>
            <person name="Syromyatnikov M.Y."/>
            <person name="Popov V.N."/>
        </authorList>
    </citation>
    <scope>NUCLEOTIDE SEQUENCE [LARGE SCALE GENOMIC DNA]</scope>
</reference>
<evidence type="ECO:0000313" key="4">
    <source>
        <dbReference type="Proteomes" id="UP000183832"/>
    </source>
</evidence>
<dbReference type="InterPro" id="IPR019181">
    <property type="entry name" value="LSM12_ABD"/>
</dbReference>
<keyword evidence="4" id="KW-1185">Reference proteome</keyword>
<sequence>MAMQDCFSLGSTVEVTTCYDEKIQGQVMAFDLNTKVLILKTNSELNAKNNDVFFVNLLFCKDINVKKENVNGAENYNQEPQSINLQRISNRVRNKVEQKKRLVSALKANVSDEARNLFMSLAKTLTFEQVAWNGPDIVVFNDVYIRPPYKPESVEVTTHGKQRELEYVRKLVLNRQEQNSNSSSSNSGTLVSSSSSGGV</sequence>
<dbReference type="SMART" id="SM00995">
    <property type="entry name" value="AD"/>
    <property type="match status" value="1"/>
</dbReference>
<dbReference type="Proteomes" id="UP000183832">
    <property type="component" value="Unassembled WGS sequence"/>
</dbReference>
<dbReference type="OrthoDB" id="1057137at2759"/>
<feature type="compositionally biased region" description="Low complexity" evidence="1">
    <location>
        <begin position="179"/>
        <end position="199"/>
    </location>
</feature>
<feature type="region of interest" description="Disordered" evidence="1">
    <location>
        <begin position="176"/>
        <end position="199"/>
    </location>
</feature>
<dbReference type="PROSITE" id="PS52001">
    <property type="entry name" value="AD"/>
    <property type="match status" value="1"/>
</dbReference>
<dbReference type="InterPro" id="IPR048478">
    <property type="entry name" value="LSM12_LSM"/>
</dbReference>
<evidence type="ECO:0000313" key="3">
    <source>
        <dbReference type="EMBL" id="CRK87360.1"/>
    </source>
</evidence>
<gene>
    <name evidence="3" type="ORF">CLUMA_CG001162</name>
</gene>
<dbReference type="Pfam" id="PF09793">
    <property type="entry name" value="AD"/>
    <property type="match status" value="1"/>
</dbReference>
<dbReference type="STRING" id="568069.A0A1J1HH62"/>
<dbReference type="PANTHER" id="PTHR13542">
    <property type="entry name" value="LSM12 HOMOLOG"/>
    <property type="match status" value="1"/>
</dbReference>
<dbReference type="InterPro" id="IPR047574">
    <property type="entry name" value="AD"/>
</dbReference>
<feature type="domain" description="AD" evidence="2">
    <location>
        <begin position="81"/>
        <end position="180"/>
    </location>
</feature>
<dbReference type="Pfam" id="PF21166">
    <property type="entry name" value="LSM12_LSM"/>
    <property type="match status" value="1"/>
</dbReference>
<name>A0A1J1HH62_9DIPT</name>
<accession>A0A1J1HH62</accession>
<dbReference type="AlphaFoldDB" id="A0A1J1HH62"/>
<evidence type="ECO:0000256" key="1">
    <source>
        <dbReference type="SAM" id="MobiDB-lite"/>
    </source>
</evidence>
<organism evidence="3 4">
    <name type="scientific">Clunio marinus</name>
    <dbReference type="NCBI Taxonomy" id="568069"/>
    <lineage>
        <taxon>Eukaryota</taxon>
        <taxon>Metazoa</taxon>
        <taxon>Ecdysozoa</taxon>
        <taxon>Arthropoda</taxon>
        <taxon>Hexapoda</taxon>
        <taxon>Insecta</taxon>
        <taxon>Pterygota</taxon>
        <taxon>Neoptera</taxon>
        <taxon>Endopterygota</taxon>
        <taxon>Diptera</taxon>
        <taxon>Nematocera</taxon>
        <taxon>Chironomoidea</taxon>
        <taxon>Chironomidae</taxon>
        <taxon>Clunio</taxon>
    </lineage>
</organism>
<evidence type="ECO:0000259" key="2">
    <source>
        <dbReference type="PROSITE" id="PS52001"/>
    </source>
</evidence>
<dbReference type="EMBL" id="CVRI01000004">
    <property type="protein sequence ID" value="CRK87360.1"/>
    <property type="molecule type" value="Genomic_DNA"/>
</dbReference>
<dbReference type="InterPro" id="IPR039683">
    <property type="entry name" value="Lsm12-like"/>
</dbReference>
<protein>
    <submittedName>
        <fullName evidence="3">CLUMA_CG001162, isoform A</fullName>
    </submittedName>
</protein>